<keyword evidence="2" id="KW-1133">Transmembrane helix</keyword>
<feature type="region of interest" description="Disordered" evidence="1">
    <location>
        <begin position="657"/>
        <end position="678"/>
    </location>
</feature>
<evidence type="ECO:0008006" key="5">
    <source>
        <dbReference type="Google" id="ProtNLM"/>
    </source>
</evidence>
<feature type="transmembrane region" description="Helical" evidence="2">
    <location>
        <begin position="690"/>
        <end position="709"/>
    </location>
</feature>
<evidence type="ECO:0000256" key="2">
    <source>
        <dbReference type="SAM" id="Phobius"/>
    </source>
</evidence>
<gene>
    <name evidence="3" type="ORF">CLOHYLEM_07639</name>
</gene>
<dbReference type="EMBL" id="ABYI02000042">
    <property type="protein sequence ID" value="EEG72237.1"/>
    <property type="molecule type" value="Genomic_DNA"/>
</dbReference>
<keyword evidence="2" id="KW-0472">Membrane</keyword>
<evidence type="ECO:0000313" key="3">
    <source>
        <dbReference type="EMBL" id="EEG72237.1"/>
    </source>
</evidence>
<feature type="compositionally biased region" description="Basic and acidic residues" evidence="1">
    <location>
        <begin position="236"/>
        <end position="255"/>
    </location>
</feature>
<evidence type="ECO:0000256" key="1">
    <source>
        <dbReference type="SAM" id="MobiDB-lite"/>
    </source>
</evidence>
<sequence>MGTKTGIRTIVITAAAFLLLAAGFLAGRMSMGQRADTGKKDESSVIAVVNLDEGVRLGDRTVNYASNLIHLSGGSYVYAGLEDARNGVYTGEYGAYIVIPAGFSADVESLNTVMSKSNITFEINEQLVQEKKITILKQVNTFIQSMADNVSLLYVEGILEEFHTAQDSAVRVMENDRKDTAVLLKIKAYDLQAYIEFPQLSQPDMSITALDIQEYILRNGRAIDEIQNEYETGAARGEEGRQKLTEAGTEAKESLDDTNRQIKGLDVTKDTEGNDIYDPGLPSVKRLLADYNTVLESHRDNIQSIMNLIEGNLGELGSYLSGVRHGIEEHNDGLQTAADHIAGVLSNGTYGAGSPPAWTVLDGSVTMDGRTYTLIGAGGTLDTAELDKLLTAYRQNSGGAYKVGDAATDIQDKTGIQAVILSMLPNCSAERFVEEEDGAFTEGDAQENRKETDRLLADSLAAAETDLTADEDYKIEPVSDEKLGDIMNSIGSDVISPLLNRADEVKNAFHSSYTESEEKLSAFQSSLTAYDPLGYIDRNAVQESYSDMHNSTSSMQKEVQERDTERLDNLVKVYETYTANEVALRQHIQEATKASEDAVEQGLAGAQKVKEENSQSNQELMNSFAGKLPYTRIGKADNLEASRFIVDPFWVTERSATENAGVNSKEEDDEASAGGDEKDASAAGKAVLEALGAAIVLGVILYITITAVMRKKKKDN</sequence>
<dbReference type="RefSeq" id="WP_006444986.1">
    <property type="nucleotide sequence ID" value="NZ_CP036524.1"/>
</dbReference>
<organism evidence="3 4">
    <name type="scientific">[Clostridium] hylemonae DSM 15053</name>
    <dbReference type="NCBI Taxonomy" id="553973"/>
    <lineage>
        <taxon>Bacteria</taxon>
        <taxon>Bacillati</taxon>
        <taxon>Bacillota</taxon>
        <taxon>Clostridia</taxon>
        <taxon>Lachnospirales</taxon>
        <taxon>Lachnospiraceae</taxon>
    </lineage>
</organism>
<evidence type="ECO:0000313" key="4">
    <source>
        <dbReference type="Proteomes" id="UP000004893"/>
    </source>
</evidence>
<protein>
    <recommendedName>
        <fullName evidence="5">YhgE/Pip domain protein</fullName>
    </recommendedName>
</protein>
<reference evidence="3" key="2">
    <citation type="submission" date="2013-06" db="EMBL/GenBank/DDBJ databases">
        <title>Draft genome sequence of Clostridium hylemonae (DSM 15053).</title>
        <authorList>
            <person name="Sudarsanam P."/>
            <person name="Ley R."/>
            <person name="Guruge J."/>
            <person name="Turnbaugh P.J."/>
            <person name="Mahowald M."/>
            <person name="Liep D."/>
            <person name="Gordon J."/>
        </authorList>
    </citation>
    <scope>NUCLEOTIDE SEQUENCE</scope>
    <source>
        <strain evidence="3">DSM 15053</strain>
    </source>
</reference>
<dbReference type="Proteomes" id="UP000004893">
    <property type="component" value="Unassembled WGS sequence"/>
</dbReference>
<keyword evidence="2" id="KW-0812">Transmembrane</keyword>
<proteinExistence type="predicted"/>
<keyword evidence="4" id="KW-1185">Reference proteome</keyword>
<feature type="region of interest" description="Disordered" evidence="1">
    <location>
        <begin position="234"/>
        <end position="255"/>
    </location>
</feature>
<accession>C0C6A2</accession>
<dbReference type="OrthoDB" id="2057711at2"/>
<reference evidence="3" key="1">
    <citation type="submission" date="2009-02" db="EMBL/GenBank/DDBJ databases">
        <authorList>
            <person name="Fulton L."/>
            <person name="Clifton S."/>
            <person name="Fulton B."/>
            <person name="Xu J."/>
            <person name="Minx P."/>
            <person name="Pepin K.H."/>
            <person name="Johnson M."/>
            <person name="Bhonagiri V."/>
            <person name="Nash W.E."/>
            <person name="Mardis E.R."/>
            <person name="Wilson R.K."/>
        </authorList>
    </citation>
    <scope>NUCLEOTIDE SEQUENCE [LARGE SCALE GENOMIC DNA]</scope>
    <source>
        <strain evidence="3">DSM 15053</strain>
    </source>
</reference>
<dbReference type="STRING" id="553973.CLOHYLEM_07639"/>
<name>C0C6A2_9FIRM</name>
<dbReference type="HOGENOM" id="CLU_352293_0_0_9"/>
<comment type="caution">
    <text evidence="3">The sequence shown here is derived from an EMBL/GenBank/DDBJ whole genome shotgun (WGS) entry which is preliminary data.</text>
</comment>
<dbReference type="AlphaFoldDB" id="C0C6A2"/>
<dbReference type="eggNOG" id="ENOG5032RBY">
    <property type="taxonomic scope" value="Bacteria"/>
</dbReference>
<dbReference type="Gene3D" id="3.40.1710.10">
    <property type="entry name" value="abc type-2 transporter like domain"/>
    <property type="match status" value="1"/>
</dbReference>